<protein>
    <submittedName>
        <fullName evidence="2">Uncharacterized protein</fullName>
    </submittedName>
</protein>
<dbReference type="OrthoDB" id="1807841at2"/>
<sequence length="139" mass="15962">MKFSKLVNFFKNPHGEKIQRLKERYQELDELSNVAVKIGDGAAYRSLQAEMREVFFDYLTAIVVDSIYSLVPHVIIICIISLKWPTVTLPLVNWEISIFAGYFVCYISYYLSKGILGFLKSRFSSKNALLSAESHIINE</sequence>
<dbReference type="AlphaFoldDB" id="A0A1S6J0G9"/>
<dbReference type="Proteomes" id="UP000189464">
    <property type="component" value="Chromosome"/>
</dbReference>
<dbReference type="EMBL" id="CP019698">
    <property type="protein sequence ID" value="AQS60521.1"/>
    <property type="molecule type" value="Genomic_DNA"/>
</dbReference>
<evidence type="ECO:0000313" key="3">
    <source>
        <dbReference type="Proteomes" id="UP000189464"/>
    </source>
</evidence>
<keyword evidence="1" id="KW-0812">Transmembrane</keyword>
<dbReference type="KEGG" id="dfg:B0537_06030"/>
<gene>
    <name evidence="2" type="ORF">B0537_06030</name>
</gene>
<keyword evidence="3" id="KW-1185">Reference proteome</keyword>
<keyword evidence="1" id="KW-1133">Transmembrane helix</keyword>
<name>A0A1S6J0G9_9FIRM</name>
<dbReference type="STRING" id="1833852.B0537_06030"/>
<evidence type="ECO:0000313" key="2">
    <source>
        <dbReference type="EMBL" id="AQS60521.1"/>
    </source>
</evidence>
<proteinExistence type="predicted"/>
<evidence type="ECO:0000256" key="1">
    <source>
        <dbReference type="SAM" id="Phobius"/>
    </source>
</evidence>
<accession>A0A1S6J0G9</accession>
<keyword evidence="1" id="KW-0472">Membrane</keyword>
<feature type="transmembrane region" description="Helical" evidence="1">
    <location>
        <begin position="94"/>
        <end position="112"/>
    </location>
</feature>
<reference evidence="2 3" key="1">
    <citation type="journal article" date="2016" name="Int. J. Syst. Evol. Microbiol.">
        <title>Desulfotomaculum ferrireducens sp. nov., a moderately thermophilic sulfate-reducing and dissimilatory Fe(III)-reducing bacterium isolated from compost.</title>
        <authorList>
            <person name="Yang G."/>
            <person name="Guo J."/>
            <person name="Zhuang L."/>
            <person name="Yuan Y."/>
            <person name="Zhou S."/>
        </authorList>
    </citation>
    <scope>NUCLEOTIDE SEQUENCE [LARGE SCALE GENOMIC DNA]</scope>
    <source>
        <strain evidence="2 3">GSS09</strain>
    </source>
</reference>
<feature type="transmembrane region" description="Helical" evidence="1">
    <location>
        <begin position="55"/>
        <end position="82"/>
    </location>
</feature>
<organism evidence="2 3">
    <name type="scientific">Desulforamulus ferrireducens</name>
    <dbReference type="NCBI Taxonomy" id="1833852"/>
    <lineage>
        <taxon>Bacteria</taxon>
        <taxon>Bacillati</taxon>
        <taxon>Bacillota</taxon>
        <taxon>Clostridia</taxon>
        <taxon>Eubacteriales</taxon>
        <taxon>Peptococcaceae</taxon>
        <taxon>Desulforamulus</taxon>
    </lineage>
</organism>